<dbReference type="EMBL" id="WSZM01000194">
    <property type="protein sequence ID" value="KAF4038437.1"/>
    <property type="molecule type" value="Genomic_DNA"/>
</dbReference>
<dbReference type="AlphaFoldDB" id="A0A833WDQ2"/>
<name>A0A833WDQ2_PHYIN</name>
<gene>
    <name evidence="1" type="ORF">GN244_ATG09408</name>
</gene>
<accession>A0A833WDQ2</accession>
<organism evidence="1 2">
    <name type="scientific">Phytophthora infestans</name>
    <name type="common">Potato late blight agent</name>
    <name type="synonym">Botrytis infestans</name>
    <dbReference type="NCBI Taxonomy" id="4787"/>
    <lineage>
        <taxon>Eukaryota</taxon>
        <taxon>Sar</taxon>
        <taxon>Stramenopiles</taxon>
        <taxon>Oomycota</taxon>
        <taxon>Peronosporomycetes</taxon>
        <taxon>Peronosporales</taxon>
        <taxon>Peronosporaceae</taxon>
        <taxon>Phytophthora</taxon>
    </lineage>
</organism>
<keyword evidence="2" id="KW-1185">Reference proteome</keyword>
<proteinExistence type="predicted"/>
<sequence>MTQAIPSHFDAWKKEYNGKRCHSLCVGGLGTRNYRILDEFPGLVRDSLKNHEDNEMAEMLESAYTFSIAFESGPTEERFTKASLPSGT</sequence>
<evidence type="ECO:0000313" key="1">
    <source>
        <dbReference type="EMBL" id="KAF4038437.1"/>
    </source>
</evidence>
<evidence type="ECO:0000313" key="2">
    <source>
        <dbReference type="Proteomes" id="UP000602510"/>
    </source>
</evidence>
<comment type="caution">
    <text evidence="1">The sequence shown here is derived from an EMBL/GenBank/DDBJ whole genome shotgun (WGS) entry which is preliminary data.</text>
</comment>
<dbReference type="Proteomes" id="UP000602510">
    <property type="component" value="Unassembled WGS sequence"/>
</dbReference>
<protein>
    <submittedName>
        <fullName evidence="1">Uncharacterized protein</fullName>
    </submittedName>
</protein>
<reference evidence="1" key="1">
    <citation type="submission" date="2020-04" db="EMBL/GenBank/DDBJ databases">
        <title>Hybrid Assembly of Korean Phytophthora infestans isolates.</title>
        <authorList>
            <person name="Prokchorchik M."/>
            <person name="Lee Y."/>
            <person name="Seo J."/>
            <person name="Cho J.-H."/>
            <person name="Park Y.-E."/>
            <person name="Jang D.-C."/>
            <person name="Im J.-S."/>
            <person name="Choi J.-G."/>
            <person name="Park H.-J."/>
            <person name="Lee G.-B."/>
            <person name="Lee Y.-G."/>
            <person name="Hong S.-Y."/>
            <person name="Cho K."/>
            <person name="Sohn K.H."/>
        </authorList>
    </citation>
    <scope>NUCLEOTIDE SEQUENCE</scope>
    <source>
        <strain evidence="1">KR_1_A1</strain>
    </source>
</reference>